<feature type="repeat" description="TPR" evidence="3">
    <location>
        <begin position="448"/>
        <end position="481"/>
    </location>
</feature>
<evidence type="ECO:0000313" key="5">
    <source>
        <dbReference type="EMBL" id="XBG61426.1"/>
    </source>
</evidence>
<organism evidence="5">
    <name type="scientific">Pontimicrobium sp. SW4</name>
    <dbReference type="NCBI Taxonomy" id="3153519"/>
    <lineage>
        <taxon>Bacteria</taxon>
        <taxon>Pseudomonadati</taxon>
        <taxon>Bacteroidota</taxon>
        <taxon>Flavobacteriia</taxon>
        <taxon>Flavobacteriales</taxon>
        <taxon>Flavobacteriaceae</taxon>
        <taxon>Pontimicrobium</taxon>
    </lineage>
</organism>
<dbReference type="SUPFAM" id="SSF48452">
    <property type="entry name" value="TPR-like"/>
    <property type="match status" value="1"/>
</dbReference>
<dbReference type="InterPro" id="IPR011990">
    <property type="entry name" value="TPR-like_helical_dom_sf"/>
</dbReference>
<dbReference type="InterPro" id="IPR019734">
    <property type="entry name" value="TPR_rpt"/>
</dbReference>
<keyword evidence="3" id="KW-0802">TPR repeat</keyword>
<gene>
    <name evidence="5" type="ORF">ABGB03_00635</name>
</gene>
<name>A0AAU7BTL8_9FLAO</name>
<reference evidence="5" key="1">
    <citation type="submission" date="2024-05" db="EMBL/GenBank/DDBJ databases">
        <title>Pontimicrobium maritimus sp. nov., isolated form sea water.</title>
        <authorList>
            <person name="Muhammad N."/>
            <person name="Vuong T.Q."/>
            <person name="Han H.L."/>
            <person name="Kim S.-G."/>
        </authorList>
    </citation>
    <scope>NUCLEOTIDE SEQUENCE</scope>
    <source>
        <strain evidence="5">SW4</strain>
    </source>
</reference>
<sequence>MKKRRFFTLVFIQIVIGISTLFGQEMNNNELKAKIDTYLNNSVTNGYSASVLVAKKGEVILSKGYGWSNRKNKIINTPSSVFNIGSVTKQFTAAAILKLSEQGKLKTSDRISQYYSQVPDDKKDITIHQLLTHTSGVSPRTGGFRYDEASKEQFLKEFFEAELQSKPGTNHRYANANYIMLTAIIELISNQDYTSFLQENFWKPLKMNHTGYKSISFNSEQLAHGYYFNYTDGVWKDWGITQEHLPYNDKHWYSIGKGDIYSTTEDLYKWHMALQNNKVLSKKSLKMIETPHVAENDKESSHYGYGWAIFKSKRGTKIVTHNGSNGIYFSNFIRHVEDDLVVIVLSNTILNRDSEDVSWNIGRMVFDSNYTPKPVTKLSYELVYDFMRTNKLEKANKLPAFLNKNLNLKFSDKAVFNRIGFKLIAKEKDAGWGLELLKLNVVLFPNDGNLYDSLGEGYFNYNQKENAIKAFGKALELKPMDNCHWCKNSNNKLNKLKNK</sequence>
<evidence type="ECO:0000259" key="4">
    <source>
        <dbReference type="Pfam" id="PF00144"/>
    </source>
</evidence>
<dbReference type="EMBL" id="CP157199">
    <property type="protein sequence ID" value="XBG61426.1"/>
    <property type="molecule type" value="Genomic_DNA"/>
</dbReference>
<accession>A0AAU7BTL8</accession>
<dbReference type="Pfam" id="PF00144">
    <property type="entry name" value="Beta-lactamase"/>
    <property type="match status" value="1"/>
</dbReference>
<dbReference type="Gene3D" id="3.40.710.10">
    <property type="entry name" value="DD-peptidase/beta-lactamase superfamily"/>
    <property type="match status" value="1"/>
</dbReference>
<dbReference type="EC" id="3.1.1.103" evidence="5"/>
<dbReference type="InterPro" id="IPR050491">
    <property type="entry name" value="AmpC-like"/>
</dbReference>
<dbReference type="SUPFAM" id="SSF56601">
    <property type="entry name" value="beta-lactamase/transpeptidase-like"/>
    <property type="match status" value="1"/>
</dbReference>
<feature type="domain" description="Beta-lactamase-related" evidence="4">
    <location>
        <begin position="48"/>
        <end position="348"/>
    </location>
</feature>
<keyword evidence="2" id="KW-0472">Membrane</keyword>
<dbReference type="GO" id="GO:0016787">
    <property type="term" value="F:hydrolase activity"/>
    <property type="evidence" value="ECO:0007669"/>
    <property type="project" value="UniProtKB-KW"/>
</dbReference>
<dbReference type="InterPro" id="IPR012338">
    <property type="entry name" value="Beta-lactam/transpept-like"/>
</dbReference>
<dbReference type="AlphaFoldDB" id="A0AAU7BTL8"/>
<evidence type="ECO:0000256" key="3">
    <source>
        <dbReference type="PROSITE-ProRule" id="PRU00339"/>
    </source>
</evidence>
<dbReference type="PANTHER" id="PTHR46825">
    <property type="entry name" value="D-ALANYL-D-ALANINE-CARBOXYPEPTIDASE/ENDOPEPTIDASE AMPH"/>
    <property type="match status" value="1"/>
</dbReference>
<protein>
    <submittedName>
        <fullName evidence="5">Serine hydrolase domain-containing protein</fullName>
        <ecNumber evidence="5">3.1.1.103</ecNumber>
    </submittedName>
</protein>
<keyword evidence="5" id="KW-0378">Hydrolase</keyword>
<comment type="subcellular location">
    <subcellularLocation>
        <location evidence="1">Membrane</location>
    </subcellularLocation>
</comment>
<evidence type="ECO:0000256" key="1">
    <source>
        <dbReference type="ARBA" id="ARBA00004370"/>
    </source>
</evidence>
<dbReference type="GO" id="GO:0016020">
    <property type="term" value="C:membrane"/>
    <property type="evidence" value="ECO:0007669"/>
    <property type="project" value="UniProtKB-SubCell"/>
</dbReference>
<proteinExistence type="predicted"/>
<dbReference type="PANTHER" id="PTHR46825:SF11">
    <property type="entry name" value="PENICILLIN-BINDING PROTEIN 4"/>
    <property type="match status" value="1"/>
</dbReference>
<dbReference type="PROSITE" id="PS50005">
    <property type="entry name" value="TPR"/>
    <property type="match status" value="1"/>
</dbReference>
<dbReference type="InterPro" id="IPR001466">
    <property type="entry name" value="Beta-lactam-related"/>
</dbReference>
<evidence type="ECO:0000256" key="2">
    <source>
        <dbReference type="ARBA" id="ARBA00023136"/>
    </source>
</evidence>
<dbReference type="RefSeq" id="WP_347923956.1">
    <property type="nucleotide sequence ID" value="NZ_CP157199.1"/>
</dbReference>